<dbReference type="PANTHER" id="PTHR22696">
    <property type="entry name" value="E3 UBIQUITIN-PROTEIN LIGASE RNF26"/>
    <property type="match status" value="1"/>
</dbReference>
<feature type="compositionally biased region" description="Polar residues" evidence="1">
    <location>
        <begin position="741"/>
        <end position="752"/>
    </location>
</feature>
<proteinExistence type="predicted"/>
<gene>
    <name evidence="3" type="ORF">ALECFALPRED_006810</name>
</gene>
<dbReference type="Proteomes" id="UP000664203">
    <property type="component" value="Unassembled WGS sequence"/>
</dbReference>
<feature type="region of interest" description="Disordered" evidence="1">
    <location>
        <begin position="726"/>
        <end position="791"/>
    </location>
</feature>
<dbReference type="GO" id="GO:0016567">
    <property type="term" value="P:protein ubiquitination"/>
    <property type="evidence" value="ECO:0007669"/>
    <property type="project" value="TreeGrafter"/>
</dbReference>
<dbReference type="EMBL" id="CAJPDR010000044">
    <property type="protein sequence ID" value="CAF9910729.1"/>
    <property type="molecule type" value="Genomic_DNA"/>
</dbReference>
<evidence type="ECO:0000256" key="1">
    <source>
        <dbReference type="SAM" id="MobiDB-lite"/>
    </source>
</evidence>
<evidence type="ECO:0000313" key="3">
    <source>
        <dbReference type="EMBL" id="CAF9910729.1"/>
    </source>
</evidence>
<accession>A0A8H3EQA8</accession>
<dbReference type="GO" id="GO:0006511">
    <property type="term" value="P:ubiquitin-dependent protein catabolic process"/>
    <property type="evidence" value="ECO:0007669"/>
    <property type="project" value="TreeGrafter"/>
</dbReference>
<dbReference type="OrthoDB" id="66726at2759"/>
<dbReference type="GO" id="GO:0061630">
    <property type="term" value="F:ubiquitin protein ligase activity"/>
    <property type="evidence" value="ECO:0007669"/>
    <property type="project" value="TreeGrafter"/>
</dbReference>
<name>A0A8H3EQA8_9LECA</name>
<feature type="transmembrane region" description="Helical" evidence="2">
    <location>
        <begin position="420"/>
        <end position="449"/>
    </location>
</feature>
<protein>
    <submittedName>
        <fullName evidence="3">Uncharacterized protein</fullName>
    </submittedName>
</protein>
<feature type="transmembrane region" description="Helical" evidence="2">
    <location>
        <begin position="381"/>
        <end position="400"/>
    </location>
</feature>
<feature type="compositionally biased region" description="Polar residues" evidence="1">
    <location>
        <begin position="774"/>
        <end position="790"/>
    </location>
</feature>
<keyword evidence="2" id="KW-0472">Membrane</keyword>
<reference evidence="3" key="1">
    <citation type="submission" date="2021-03" db="EMBL/GenBank/DDBJ databases">
        <authorList>
            <person name="Tagirdzhanova G."/>
        </authorList>
    </citation>
    <scope>NUCLEOTIDE SEQUENCE</scope>
</reference>
<keyword evidence="4" id="KW-1185">Reference proteome</keyword>
<evidence type="ECO:0000256" key="2">
    <source>
        <dbReference type="SAM" id="Phobius"/>
    </source>
</evidence>
<dbReference type="PANTHER" id="PTHR22696:SF1">
    <property type="entry name" value="E3 UBIQUITIN-PROTEIN LIGASE RNF26"/>
    <property type="match status" value="1"/>
</dbReference>
<organism evidence="3 4">
    <name type="scientific">Alectoria fallacina</name>
    <dbReference type="NCBI Taxonomy" id="1903189"/>
    <lineage>
        <taxon>Eukaryota</taxon>
        <taxon>Fungi</taxon>
        <taxon>Dikarya</taxon>
        <taxon>Ascomycota</taxon>
        <taxon>Pezizomycotina</taxon>
        <taxon>Lecanoromycetes</taxon>
        <taxon>OSLEUM clade</taxon>
        <taxon>Lecanoromycetidae</taxon>
        <taxon>Lecanorales</taxon>
        <taxon>Lecanorineae</taxon>
        <taxon>Parmeliaceae</taxon>
        <taxon>Alectoria</taxon>
    </lineage>
</organism>
<keyword evidence="2" id="KW-1133">Transmembrane helix</keyword>
<keyword evidence="2" id="KW-0812">Transmembrane</keyword>
<dbReference type="AlphaFoldDB" id="A0A8H3EQA8"/>
<comment type="caution">
    <text evidence="3">The sequence shown here is derived from an EMBL/GenBank/DDBJ whole genome shotgun (WGS) entry which is preliminary data.</text>
</comment>
<evidence type="ECO:0000313" key="4">
    <source>
        <dbReference type="Proteomes" id="UP000664203"/>
    </source>
</evidence>
<sequence length="925" mass="102999">MSSTFNNTSFLSLSPNDLVMAFPRMMTRAGSFAFVTVPERLDSIIGFRGGGSMIAEATGNGSMKMISTAFSPDSSLGAALPLAAAAVATETPPQSSFSFHQVRNFGGIFAYMTSKWALACFTLVSLHLVRATTLQYGDHTEKRQAIILNRTQIYASARRHINLSWPVRLAIRLMPVIMFLSHTLSLLQAMRCQTSPKYSSLRYGKPDKHLDLDFSGDGGIIYWISSILLFWESDVNSCLAVDMIPSRSEVWDRSGSLSLLWPIFQSLCLGQFVETLSCAVQGRQLMTETGMSIFEHSLAFAEAEAMISNQLGLSLWSAHKASKPNSNSSQPDPVGKLFTRSEILDKMNTPPEVLLMVLISSLNNLSSQILGILNLQARFRLINTGIWGICFMSAFGWGFFGLKPESGPESIILRFPTVCIVGFIPHLLILVGILLCASIYSLALLLCFFSPSSDEQPPRTLVERFHMARENMQANAQLSSIRLDLTEDFYTALLKIGFTTLTVASEAVYLNEGQRINVATSTWLEEERLKEIEAFEPSFDPVEGVSVHFAKAAAADRHSPERWTSGYDRVVSFTADKFGSGLANMRQRGDGVGHMQRGGRYLMAAKLFRGIFWLFVSWNKVITNRLMDKARISWRPRWLRLPKAKDGLQVEKGERQHIWQQNTIDFWILSDEGVLSLPENDDVDVEQEMKRRLRNENERWGEEEERTLDSRVYNWWASGGWFGEKDESGSYHTPAQDDDTTSMVSVSTNGSETAHGEFDNEFIDVDSDACPGASTPTQRHPYSRSLSPSDPNVLDALDPSKNYSQLNPHHLATLLDPKTPQQRSEARMLAHHLTNSGITTRSRYRQAQSFANAKLLTSTRYRPAASSIPTTGPLSSEDEAHLLEQLILTRRAQPVSSISEGAGTWRDGADGARLALSLFESVRGV</sequence>